<feature type="signal peptide" evidence="1">
    <location>
        <begin position="1"/>
        <end position="41"/>
    </location>
</feature>
<protein>
    <submittedName>
        <fullName evidence="2">Uncharacterized protein</fullName>
    </submittedName>
</protein>
<comment type="caution">
    <text evidence="2">The sequence shown here is derived from an EMBL/GenBank/DDBJ whole genome shotgun (WGS) entry which is preliminary data.</text>
</comment>
<name>A0A830HQJ9_9CHLO</name>
<reference evidence="2" key="1">
    <citation type="submission" date="2020-10" db="EMBL/GenBank/DDBJ databases">
        <title>Unveiling of a novel bifunctional photoreceptor, Dualchrome1, isolated from a cosmopolitan green alga.</title>
        <authorList>
            <person name="Suzuki S."/>
            <person name="Kawachi M."/>
        </authorList>
    </citation>
    <scope>NUCLEOTIDE SEQUENCE</scope>
    <source>
        <strain evidence="2">NIES 2893</strain>
    </source>
</reference>
<dbReference type="Proteomes" id="UP000660262">
    <property type="component" value="Unassembled WGS sequence"/>
</dbReference>
<feature type="chain" id="PRO_5032459116" evidence="1">
    <location>
        <begin position="42"/>
        <end position="107"/>
    </location>
</feature>
<organism evidence="2 3">
    <name type="scientific">Pycnococcus provasolii</name>
    <dbReference type="NCBI Taxonomy" id="41880"/>
    <lineage>
        <taxon>Eukaryota</taxon>
        <taxon>Viridiplantae</taxon>
        <taxon>Chlorophyta</taxon>
        <taxon>Pseudoscourfieldiophyceae</taxon>
        <taxon>Pseudoscourfieldiales</taxon>
        <taxon>Pycnococcaceae</taxon>
        <taxon>Pycnococcus</taxon>
    </lineage>
</organism>
<dbReference type="AlphaFoldDB" id="A0A830HQJ9"/>
<evidence type="ECO:0000313" key="2">
    <source>
        <dbReference type="EMBL" id="GHP09806.1"/>
    </source>
</evidence>
<sequence length="107" mass="11180">MAAVLLSSRNTNMPLSATLTTTLVLLVLILSLFINLQGVSADNVRSGCLADCADVGSYGRQYKNPTLLTNLCAGQKVFAGTILLKGAVASGDTKMRMLMMGVTTGPK</sequence>
<dbReference type="EMBL" id="BNJQ01000026">
    <property type="protein sequence ID" value="GHP09806.1"/>
    <property type="molecule type" value="Genomic_DNA"/>
</dbReference>
<gene>
    <name evidence="2" type="ORF">PPROV_000854100</name>
</gene>
<evidence type="ECO:0000313" key="3">
    <source>
        <dbReference type="Proteomes" id="UP000660262"/>
    </source>
</evidence>
<keyword evidence="1" id="KW-0732">Signal</keyword>
<accession>A0A830HQJ9</accession>
<proteinExistence type="predicted"/>
<evidence type="ECO:0000256" key="1">
    <source>
        <dbReference type="SAM" id="SignalP"/>
    </source>
</evidence>
<keyword evidence="3" id="KW-1185">Reference proteome</keyword>